<keyword evidence="1" id="KW-1185">Reference proteome</keyword>
<evidence type="ECO:0000313" key="2">
    <source>
        <dbReference type="RefSeq" id="XP_020838375.1"/>
    </source>
</evidence>
<dbReference type="KEGG" id="pcw:110205839"/>
<evidence type="ECO:0000313" key="1">
    <source>
        <dbReference type="Proteomes" id="UP000515140"/>
    </source>
</evidence>
<dbReference type="InParanoid" id="A0A6P5JZT9"/>
<name>A0A6P5JZT9_PHACI</name>
<sequence>MPACPARWLAALVGSEISKFSAPDKFGLIDFFFKFSFLEHAAFFGQGTGDKEGTGLQALPFAAAVQMLGTHLPLARVGQGDKARSAPPNSLVLAKAQPGWGGHGRGAPPRTTFLQWEEPPETIWSNPLLILVAQGHTSYDVERERETEFKAQKTASRKENTNFINTGYREDLCSGEKENVMTVTPEACLATAAAHCDCSDAFLTPPKMLLVLRRVILEELTARPHSSLCCCWVSWAAPQRLD</sequence>
<gene>
    <name evidence="2" type="primary">LOC110205839</name>
</gene>
<accession>A0A6P5JZT9</accession>
<dbReference type="Proteomes" id="UP000515140">
    <property type="component" value="Unplaced"/>
</dbReference>
<dbReference type="RefSeq" id="XP_020838375.1">
    <property type="nucleotide sequence ID" value="XM_020982716.1"/>
</dbReference>
<proteinExistence type="predicted"/>
<protein>
    <submittedName>
        <fullName evidence="2">Uncharacterized protein LOC110205839 isoform X1</fullName>
    </submittedName>
</protein>
<reference evidence="2" key="1">
    <citation type="submission" date="2025-08" db="UniProtKB">
        <authorList>
            <consortium name="RefSeq"/>
        </authorList>
    </citation>
    <scope>IDENTIFICATION</scope>
    <source>
        <tissue evidence="2">Spleen</tissue>
    </source>
</reference>
<dbReference type="GeneID" id="110205839"/>
<dbReference type="AlphaFoldDB" id="A0A6P5JZT9"/>
<organism evidence="1 2">
    <name type="scientific">Phascolarctos cinereus</name>
    <name type="common">Koala</name>
    <dbReference type="NCBI Taxonomy" id="38626"/>
    <lineage>
        <taxon>Eukaryota</taxon>
        <taxon>Metazoa</taxon>
        <taxon>Chordata</taxon>
        <taxon>Craniata</taxon>
        <taxon>Vertebrata</taxon>
        <taxon>Euteleostomi</taxon>
        <taxon>Mammalia</taxon>
        <taxon>Metatheria</taxon>
        <taxon>Diprotodontia</taxon>
        <taxon>Phascolarctidae</taxon>
        <taxon>Phascolarctos</taxon>
    </lineage>
</organism>